<dbReference type="InterPro" id="IPR051975">
    <property type="entry name" value="mtLSU_mL45"/>
</dbReference>
<dbReference type="Gene3D" id="3.10.450.240">
    <property type="match status" value="1"/>
</dbReference>
<organism evidence="4 5">
    <name type="scientific">Ophiocordyceps australis</name>
    <dbReference type="NCBI Taxonomy" id="1399860"/>
    <lineage>
        <taxon>Eukaryota</taxon>
        <taxon>Fungi</taxon>
        <taxon>Dikarya</taxon>
        <taxon>Ascomycota</taxon>
        <taxon>Pezizomycotina</taxon>
        <taxon>Sordariomycetes</taxon>
        <taxon>Hypocreomycetidae</taxon>
        <taxon>Hypocreales</taxon>
        <taxon>Ophiocordycipitaceae</taxon>
        <taxon>Ophiocordyceps</taxon>
    </lineage>
</organism>
<evidence type="ECO:0000256" key="2">
    <source>
        <dbReference type="ARBA" id="ARBA00022946"/>
    </source>
</evidence>
<evidence type="ECO:0000313" key="5">
    <source>
        <dbReference type="Proteomes" id="UP000224854"/>
    </source>
</evidence>
<keyword evidence="3" id="KW-0496">Mitochondrion</keyword>
<dbReference type="AlphaFoldDB" id="A0A2C5ZQC3"/>
<dbReference type="GO" id="GO:0005739">
    <property type="term" value="C:mitochondrion"/>
    <property type="evidence" value="ECO:0007669"/>
    <property type="project" value="UniProtKB-SubCell"/>
</dbReference>
<reference evidence="4 5" key="1">
    <citation type="submission" date="2017-06" db="EMBL/GenBank/DDBJ databases">
        <title>Ant-infecting Ophiocordyceps genomes reveal a high diversity of potential behavioral manipulation genes and a possible major role for enterotoxins.</title>
        <authorList>
            <person name="De Bekker C."/>
            <person name="Evans H.C."/>
            <person name="Brachmann A."/>
            <person name="Hughes D.P."/>
        </authorList>
    </citation>
    <scope>NUCLEOTIDE SEQUENCE [LARGE SCALE GENOMIC DNA]</scope>
    <source>
        <strain evidence="4 5">1348a</strain>
    </source>
</reference>
<dbReference type="EMBL" id="NJEU01000083">
    <property type="protein sequence ID" value="PHH82020.1"/>
    <property type="molecule type" value="Genomic_DNA"/>
</dbReference>
<dbReference type="OrthoDB" id="19619at2759"/>
<gene>
    <name evidence="4" type="ORF">CDD82_7276</name>
</gene>
<comment type="subcellular location">
    <subcellularLocation>
        <location evidence="1">Mitochondrion</location>
    </subcellularLocation>
</comment>
<dbReference type="PANTHER" id="PTHR28554:SF1">
    <property type="entry name" value="LARGE RIBOSOMAL SUBUNIT PROTEIN ML45"/>
    <property type="match status" value="1"/>
</dbReference>
<comment type="caution">
    <text evidence="4">The sequence shown here is derived from an EMBL/GenBank/DDBJ whole genome shotgun (WGS) entry which is preliminary data.</text>
</comment>
<dbReference type="Proteomes" id="UP000224854">
    <property type="component" value="Unassembled WGS sequence"/>
</dbReference>
<proteinExistence type="predicted"/>
<protein>
    <recommendedName>
        <fullName evidence="6">Tim44-like domain-containing protein</fullName>
    </recommendedName>
</protein>
<evidence type="ECO:0008006" key="6">
    <source>
        <dbReference type="Google" id="ProtNLM"/>
    </source>
</evidence>
<evidence type="ECO:0000313" key="4">
    <source>
        <dbReference type="EMBL" id="PHH82020.1"/>
    </source>
</evidence>
<keyword evidence="2" id="KW-0809">Transit peptide</keyword>
<sequence>MASVPALRLRTGRLGTSTLPWNRSHGSARPTWCAAYSQARFPSPGARMKKTMPRPPTVSQMKDKNGPEKLFQHCDIPLLPVTFVAPPLSQQPRSPRDFVRYQWWRLRLWLSDLATIVQFKMDSAPKRSLSFRWKARRRDIAPTANIMYRSLLEAFAAGDRATIQRLCTPSCAAHFTSALECRNPRQYTHFSVVAYNKPLFYPRLASHKIHNSTDFNPDGVVEQAVVAICSTQMTERRLYSTDAPVPGTLRTQEKIEYVVLTRFINIKTLQPDDWRIWGTTKATQLQDLVQELKLYDALQRERYASYLVKKEANK</sequence>
<keyword evidence="5" id="KW-1185">Reference proteome</keyword>
<accession>A0A2C5ZQC3</accession>
<dbReference type="PANTHER" id="PTHR28554">
    <property type="entry name" value="39S RIBOSOMAL PROTEIN L45, MITOCHONDRIAL"/>
    <property type="match status" value="1"/>
</dbReference>
<name>A0A2C5ZQC3_9HYPO</name>
<evidence type="ECO:0000256" key="1">
    <source>
        <dbReference type="ARBA" id="ARBA00004173"/>
    </source>
</evidence>
<evidence type="ECO:0000256" key="3">
    <source>
        <dbReference type="ARBA" id="ARBA00023128"/>
    </source>
</evidence>